<keyword evidence="9 14" id="KW-0949">S-adenosyl-L-methionine</keyword>
<dbReference type="Gene3D" id="3.40.50.150">
    <property type="entry name" value="Vaccinia Virus protein VP39"/>
    <property type="match status" value="1"/>
</dbReference>
<sequence>MASTARDIALDVLIAIETRGAYSNLALTGALRGARLDARDTGLATELVYGTVGRLNTLDYYLKPSLKTPLDRLEPWVRNLLRLTVYQLFYLERIPAFAAINEAVEIAKRRGAKASGFVNGVLRATLRKKAELRLPSKQKNWLRHVSLLHSHPEWLVSEWEQAFGREQTEAMCEANNRRPPLVLRVNAHRTTRDALLAELEEQGIAARASLVSPQGIVLEAGLDVTKLPAFRDGLCTVQDESSMLVAPALAPEPGMRVLDCCAAPGGKTTHLAELMRDEGELLAVDIHPHKIELIENVAGRLGLSVIRTEAGDIRDVVGEAGTFDRILLDAPCSGLGVIRRKPDLKWKKVPEDVTEIVEIQRDLLEIVSKALRPGGVLVYSTCTVTHEENLGVVRDFLARHPEFAPDPIRPHLPELVQEAVVDDAFVTLMPQQFDSDGFFIARLRRLT</sequence>
<dbReference type="InterPro" id="IPR035926">
    <property type="entry name" value="NusB-like_sf"/>
</dbReference>
<dbReference type="SUPFAM" id="SSF48013">
    <property type="entry name" value="NusB-like"/>
    <property type="match status" value="1"/>
</dbReference>
<evidence type="ECO:0000256" key="4">
    <source>
        <dbReference type="ARBA" id="ARBA00012140"/>
    </source>
</evidence>
<evidence type="ECO:0000256" key="1">
    <source>
        <dbReference type="ARBA" id="ARBA00002724"/>
    </source>
</evidence>
<dbReference type="InterPro" id="IPR001678">
    <property type="entry name" value="MeTrfase_RsmB-F_NOP2_dom"/>
</dbReference>
<dbReference type="SUPFAM" id="SSF53335">
    <property type="entry name" value="S-adenosyl-L-methionine-dependent methyltransferases"/>
    <property type="match status" value="1"/>
</dbReference>
<dbReference type="Pfam" id="PF01189">
    <property type="entry name" value="Methyltr_RsmB-F"/>
    <property type="match status" value="1"/>
</dbReference>
<evidence type="ECO:0000256" key="2">
    <source>
        <dbReference type="ARBA" id="ARBA00004496"/>
    </source>
</evidence>
<feature type="binding site" evidence="14">
    <location>
        <position position="285"/>
    </location>
    <ligand>
        <name>S-adenosyl-L-methionine</name>
        <dbReference type="ChEBI" id="CHEBI:59789"/>
    </ligand>
</feature>
<keyword evidence="17" id="KW-1185">Reference proteome</keyword>
<evidence type="ECO:0000259" key="15">
    <source>
        <dbReference type="PROSITE" id="PS51686"/>
    </source>
</evidence>
<organism evidence="16 17">
    <name type="scientific">Tumebacillus lacus</name>
    <dbReference type="NCBI Taxonomy" id="2995335"/>
    <lineage>
        <taxon>Bacteria</taxon>
        <taxon>Bacillati</taxon>
        <taxon>Bacillota</taxon>
        <taxon>Bacilli</taxon>
        <taxon>Bacillales</taxon>
        <taxon>Alicyclobacillaceae</taxon>
        <taxon>Tumebacillus</taxon>
    </lineage>
</organism>
<comment type="similarity">
    <text evidence="3 14">Belongs to the class I-like SAM-binding methyltransferase superfamily. RsmB/NOP family.</text>
</comment>
<protein>
    <recommendedName>
        <fullName evidence="4">16S rRNA (cytosine(967)-C(5))-methyltransferase</fullName>
        <ecNumber evidence="4">2.1.1.176</ecNumber>
    </recommendedName>
    <alternativeName>
        <fullName evidence="11">16S rRNA m5C967 methyltransferase</fullName>
    </alternativeName>
    <alternativeName>
        <fullName evidence="12">rRNA (cytosine-C(5)-)-methyltransferase RsmB</fullName>
    </alternativeName>
</protein>
<evidence type="ECO:0000256" key="7">
    <source>
        <dbReference type="ARBA" id="ARBA00022603"/>
    </source>
</evidence>
<dbReference type="CDD" id="cd02440">
    <property type="entry name" value="AdoMet_MTases"/>
    <property type="match status" value="1"/>
</dbReference>
<feature type="domain" description="SAM-dependent MTase RsmB/NOP-type" evidence="15">
    <location>
        <begin position="171"/>
        <end position="446"/>
    </location>
</feature>
<dbReference type="PANTHER" id="PTHR22807">
    <property type="entry name" value="NOP2 YEAST -RELATED NOL1/NOP2/FMU SUN DOMAIN-CONTAINING"/>
    <property type="match status" value="1"/>
</dbReference>
<dbReference type="PRINTS" id="PR02008">
    <property type="entry name" value="RCMTFAMILY"/>
</dbReference>
<evidence type="ECO:0000256" key="14">
    <source>
        <dbReference type="PROSITE-ProRule" id="PRU01023"/>
    </source>
</evidence>
<comment type="subcellular location">
    <subcellularLocation>
        <location evidence="2">Cytoplasm</location>
    </subcellularLocation>
</comment>
<proteinExistence type="inferred from homology"/>
<dbReference type="Proteomes" id="UP001208017">
    <property type="component" value="Unassembled WGS sequence"/>
</dbReference>
<feature type="active site" description="Nucleophile" evidence="14">
    <location>
        <position position="382"/>
    </location>
</feature>
<evidence type="ECO:0000256" key="6">
    <source>
        <dbReference type="ARBA" id="ARBA00022552"/>
    </source>
</evidence>
<dbReference type="InterPro" id="IPR029063">
    <property type="entry name" value="SAM-dependent_MTases_sf"/>
</dbReference>
<dbReference type="Pfam" id="PF22458">
    <property type="entry name" value="RsmF-B_ferredox"/>
    <property type="match status" value="1"/>
</dbReference>
<keyword evidence="6" id="KW-0698">rRNA processing</keyword>
<dbReference type="NCBIfam" id="NF011494">
    <property type="entry name" value="PRK14902.1"/>
    <property type="match status" value="1"/>
</dbReference>
<keyword evidence="8 14" id="KW-0808">Transferase</keyword>
<dbReference type="InterPro" id="IPR006027">
    <property type="entry name" value="NusB_RsmB_TIM44"/>
</dbReference>
<dbReference type="PROSITE" id="PS51686">
    <property type="entry name" value="SAM_MT_RSMB_NOP"/>
    <property type="match status" value="1"/>
</dbReference>
<dbReference type="NCBIfam" id="TIGR00563">
    <property type="entry name" value="rsmB"/>
    <property type="match status" value="1"/>
</dbReference>
<evidence type="ECO:0000256" key="8">
    <source>
        <dbReference type="ARBA" id="ARBA00022679"/>
    </source>
</evidence>
<dbReference type="GO" id="GO:0008168">
    <property type="term" value="F:methyltransferase activity"/>
    <property type="evidence" value="ECO:0007669"/>
    <property type="project" value="UniProtKB-KW"/>
</dbReference>
<dbReference type="InterPro" id="IPR023267">
    <property type="entry name" value="RCMT"/>
</dbReference>
<evidence type="ECO:0000256" key="10">
    <source>
        <dbReference type="ARBA" id="ARBA00022884"/>
    </source>
</evidence>
<comment type="caution">
    <text evidence="16">The sequence shown here is derived from an EMBL/GenBank/DDBJ whole genome shotgun (WGS) entry which is preliminary data.</text>
</comment>
<comment type="function">
    <text evidence="1">Specifically methylates the cytosine at position 967 (m5C967) of 16S rRNA.</text>
</comment>
<dbReference type="InterPro" id="IPR004573">
    <property type="entry name" value="rRNA_ssu_MeTfrase_B"/>
</dbReference>
<dbReference type="InterPro" id="IPR054728">
    <property type="entry name" value="RsmB-like_ferredoxin"/>
</dbReference>
<dbReference type="GO" id="GO:0032259">
    <property type="term" value="P:methylation"/>
    <property type="evidence" value="ECO:0007669"/>
    <property type="project" value="UniProtKB-KW"/>
</dbReference>
<evidence type="ECO:0000313" key="16">
    <source>
        <dbReference type="EMBL" id="MCX7568424.1"/>
    </source>
</evidence>
<dbReference type="EMBL" id="JAPMLT010000001">
    <property type="protein sequence ID" value="MCX7568424.1"/>
    <property type="molecule type" value="Genomic_DNA"/>
</dbReference>
<feature type="binding site" evidence="14">
    <location>
        <position position="312"/>
    </location>
    <ligand>
        <name>S-adenosyl-L-methionine</name>
        <dbReference type="ChEBI" id="CHEBI:59789"/>
    </ligand>
</feature>
<dbReference type="RefSeq" id="WP_267149677.1">
    <property type="nucleotide sequence ID" value="NZ_JAPMLT010000001.1"/>
</dbReference>
<evidence type="ECO:0000256" key="9">
    <source>
        <dbReference type="ARBA" id="ARBA00022691"/>
    </source>
</evidence>
<evidence type="ECO:0000256" key="13">
    <source>
        <dbReference type="ARBA" id="ARBA00047283"/>
    </source>
</evidence>
<dbReference type="PANTHER" id="PTHR22807:SF53">
    <property type="entry name" value="RIBOSOMAL RNA SMALL SUBUNIT METHYLTRANSFERASE B-RELATED"/>
    <property type="match status" value="1"/>
</dbReference>
<comment type="catalytic activity">
    <reaction evidence="13">
        <text>cytidine(967) in 16S rRNA + S-adenosyl-L-methionine = 5-methylcytidine(967) in 16S rRNA + S-adenosyl-L-homocysteine + H(+)</text>
        <dbReference type="Rhea" id="RHEA:42748"/>
        <dbReference type="Rhea" id="RHEA-COMP:10219"/>
        <dbReference type="Rhea" id="RHEA-COMP:10220"/>
        <dbReference type="ChEBI" id="CHEBI:15378"/>
        <dbReference type="ChEBI" id="CHEBI:57856"/>
        <dbReference type="ChEBI" id="CHEBI:59789"/>
        <dbReference type="ChEBI" id="CHEBI:74483"/>
        <dbReference type="ChEBI" id="CHEBI:82748"/>
        <dbReference type="EC" id="2.1.1.176"/>
    </reaction>
</comment>
<dbReference type="PROSITE" id="PS01153">
    <property type="entry name" value="NOL1_NOP2_SUN"/>
    <property type="match status" value="1"/>
</dbReference>
<evidence type="ECO:0000256" key="11">
    <source>
        <dbReference type="ARBA" id="ARBA00030399"/>
    </source>
</evidence>
<evidence type="ECO:0000256" key="3">
    <source>
        <dbReference type="ARBA" id="ARBA00007494"/>
    </source>
</evidence>
<feature type="binding site" evidence="14">
    <location>
        <position position="329"/>
    </location>
    <ligand>
        <name>S-adenosyl-L-methionine</name>
        <dbReference type="ChEBI" id="CHEBI:59789"/>
    </ligand>
</feature>
<evidence type="ECO:0000256" key="5">
    <source>
        <dbReference type="ARBA" id="ARBA00022490"/>
    </source>
</evidence>
<evidence type="ECO:0000256" key="12">
    <source>
        <dbReference type="ARBA" id="ARBA00031088"/>
    </source>
</evidence>
<dbReference type="InterPro" id="IPR018314">
    <property type="entry name" value="RsmB/NOL1/NOP2-like_CS"/>
</dbReference>
<dbReference type="EC" id="2.1.1.176" evidence="4"/>
<evidence type="ECO:0000313" key="17">
    <source>
        <dbReference type="Proteomes" id="UP001208017"/>
    </source>
</evidence>
<reference evidence="16 17" key="1">
    <citation type="submission" date="2022-11" db="EMBL/GenBank/DDBJ databases">
        <title>Study of microbial diversity in lake waters.</title>
        <authorList>
            <person name="Zhang J."/>
        </authorList>
    </citation>
    <scope>NUCLEOTIDE SEQUENCE [LARGE SCALE GENOMIC DNA]</scope>
    <source>
        <strain evidence="16 17">DT12</strain>
    </source>
</reference>
<dbReference type="Gene3D" id="1.10.940.10">
    <property type="entry name" value="NusB-like"/>
    <property type="match status" value="1"/>
</dbReference>
<feature type="binding site" evidence="14">
    <location>
        <begin position="261"/>
        <end position="267"/>
    </location>
    <ligand>
        <name>S-adenosyl-L-methionine</name>
        <dbReference type="ChEBI" id="CHEBI:59789"/>
    </ligand>
</feature>
<accession>A0ABT3WUS4</accession>
<keyword evidence="10 14" id="KW-0694">RNA-binding</keyword>
<keyword evidence="5" id="KW-0963">Cytoplasm</keyword>
<gene>
    <name evidence="16" type="primary">rsmB</name>
    <name evidence="16" type="ORF">OS242_00360</name>
</gene>
<keyword evidence="7 14" id="KW-0489">Methyltransferase</keyword>
<name>A0ABT3WUS4_9BACL</name>
<dbReference type="InterPro" id="IPR049560">
    <property type="entry name" value="MeTrfase_RsmB-F_NOP2_cat"/>
</dbReference>
<dbReference type="Pfam" id="PF01029">
    <property type="entry name" value="NusB"/>
    <property type="match status" value="1"/>
</dbReference>